<gene>
    <name evidence="1 2" type="primary">nhaA</name>
    <name evidence="2" type="ORF">KQ910_10265</name>
</gene>
<keyword evidence="1" id="KW-0050">Antiport</keyword>
<evidence type="ECO:0000313" key="2">
    <source>
        <dbReference type="EMBL" id="MBU8874149.1"/>
    </source>
</evidence>
<feature type="transmembrane region" description="Helical" evidence="1">
    <location>
        <begin position="159"/>
        <end position="180"/>
    </location>
</feature>
<keyword evidence="1" id="KW-0812">Transmembrane</keyword>
<dbReference type="PANTHER" id="PTHR30341">
    <property type="entry name" value="SODIUM ION/PROTON ANTIPORTER NHAA-RELATED"/>
    <property type="match status" value="1"/>
</dbReference>
<comment type="subcellular location">
    <subcellularLocation>
        <location evidence="1">Cell membrane</location>
        <topology evidence="1">Multi-pass membrane protein</topology>
    </subcellularLocation>
</comment>
<feature type="transmembrane region" description="Helical" evidence="1">
    <location>
        <begin position="268"/>
        <end position="298"/>
    </location>
</feature>
<evidence type="ECO:0000256" key="1">
    <source>
        <dbReference type="HAMAP-Rule" id="MF_01844"/>
    </source>
</evidence>
<comment type="similarity">
    <text evidence="1">Belongs to the NhaA Na(+)/H(+) (TC 2.A.33) antiporter family.</text>
</comment>
<dbReference type="HAMAP" id="MF_01844">
    <property type="entry name" value="NhaA"/>
    <property type="match status" value="1"/>
</dbReference>
<dbReference type="Proteomes" id="UP000727907">
    <property type="component" value="Unassembled WGS sequence"/>
</dbReference>
<feature type="transmembrane region" description="Helical" evidence="1">
    <location>
        <begin position="126"/>
        <end position="147"/>
    </location>
</feature>
<feature type="transmembrane region" description="Helical" evidence="1">
    <location>
        <begin position="59"/>
        <end position="79"/>
    </location>
</feature>
<keyword evidence="1" id="KW-0406">Ion transport</keyword>
<feature type="transmembrane region" description="Helical" evidence="1">
    <location>
        <begin position="99"/>
        <end position="120"/>
    </location>
</feature>
<comment type="function">
    <text evidence="1">Na(+)/H(+) antiporter that extrudes sodium in exchange for external protons.</text>
</comment>
<dbReference type="InterPro" id="IPR004670">
    <property type="entry name" value="NhaA"/>
</dbReference>
<dbReference type="NCBIfam" id="NF007111">
    <property type="entry name" value="PRK09560.1"/>
    <property type="match status" value="1"/>
</dbReference>
<accession>A0ABS6IHU0</accession>
<feature type="transmembrane region" description="Helical" evidence="1">
    <location>
        <begin position="310"/>
        <end position="330"/>
    </location>
</feature>
<keyword evidence="1" id="KW-0813">Transport</keyword>
<comment type="catalytic activity">
    <reaction evidence="1">
        <text>Na(+)(in) + 2 H(+)(out) = Na(+)(out) + 2 H(+)(in)</text>
        <dbReference type="Rhea" id="RHEA:29251"/>
        <dbReference type="ChEBI" id="CHEBI:15378"/>
        <dbReference type="ChEBI" id="CHEBI:29101"/>
    </reaction>
</comment>
<feature type="transmembrane region" description="Helical" evidence="1">
    <location>
        <begin position="214"/>
        <end position="242"/>
    </location>
</feature>
<comment type="caution">
    <text evidence="2">The sequence shown here is derived from an EMBL/GenBank/DDBJ whole genome shotgun (WGS) entry which is preliminary data.</text>
</comment>
<dbReference type="NCBIfam" id="NF007112">
    <property type="entry name" value="PRK09561.1"/>
    <property type="match status" value="1"/>
</dbReference>
<protein>
    <recommendedName>
        <fullName evidence="1">Na(+)/H(+) antiporter NhaA</fullName>
    </recommendedName>
    <alternativeName>
        <fullName evidence="1">Sodium/proton antiporter NhaA</fullName>
    </alternativeName>
</protein>
<keyword evidence="1" id="KW-1003">Cell membrane</keyword>
<feature type="transmembrane region" description="Helical" evidence="1">
    <location>
        <begin position="369"/>
        <end position="386"/>
    </location>
</feature>
<keyword evidence="1" id="KW-1133">Transmembrane helix</keyword>
<dbReference type="RefSeq" id="WP_216959170.1">
    <property type="nucleotide sequence ID" value="NZ_JAHOPB010000001.1"/>
</dbReference>
<keyword evidence="1" id="KW-0739">Sodium transport</keyword>
<keyword evidence="1" id="KW-0472">Membrane</keyword>
<name>A0ABS6IHU0_9HYPH</name>
<keyword evidence="1" id="KW-0915">Sodium</keyword>
<keyword evidence="3" id="KW-1185">Reference proteome</keyword>
<organism evidence="2 3">
    <name type="scientific">Reyranella humidisoli</name>
    <dbReference type="NCBI Taxonomy" id="2849149"/>
    <lineage>
        <taxon>Bacteria</taxon>
        <taxon>Pseudomonadati</taxon>
        <taxon>Pseudomonadota</taxon>
        <taxon>Alphaproteobacteria</taxon>
        <taxon>Hyphomicrobiales</taxon>
        <taxon>Reyranellaceae</taxon>
        <taxon>Reyranella</taxon>
    </lineage>
</organism>
<dbReference type="NCBIfam" id="TIGR00773">
    <property type="entry name" value="NhaA"/>
    <property type="match status" value="1"/>
</dbReference>
<sequence>MAAHKAGNRFKAFIDSEAASALPLLGAAILALVLANSPLRDAVQQFLGAKVGYEHQGFGVYKPLLLWINDGLMAVFFLLVGLEIKREVVEGELSRPSQVALPIAGAVGGMVVPAALYAAFNWSDPVALRGWAIPAATDIAFSLGVLAALGSRVPLSLKVFLTTLAIVDDLGAILVIAVFYTSQLSVVSIVVAGLCLVVLAALNRFGVRRLAPYLLVGAVLWLAVLKSGVHATLAGVALAMFIPLKSAGEADEARPAIWLEHVLKPWSAWFIMPVFAFASAGLSLAGLSLAALAAPIPLGIMAGLFIGKQVGIVLGAGLLIALGLASMPAGGSWRSLYGVSILGGIGFTMSLFIGTLAFPDPQFESQVRLGVLAGSLLSAIVGYLILRLGPRP</sequence>
<proteinExistence type="inferred from homology"/>
<feature type="transmembrane region" description="Helical" evidence="1">
    <location>
        <begin position="336"/>
        <end position="357"/>
    </location>
</feature>
<dbReference type="PANTHER" id="PTHR30341:SF0">
    <property type="entry name" value="NA(+)_H(+) ANTIPORTER NHAA"/>
    <property type="match status" value="1"/>
</dbReference>
<dbReference type="Pfam" id="PF06965">
    <property type="entry name" value="Na_H_antiport_1"/>
    <property type="match status" value="1"/>
</dbReference>
<dbReference type="EMBL" id="JAHOPB010000001">
    <property type="protein sequence ID" value="MBU8874149.1"/>
    <property type="molecule type" value="Genomic_DNA"/>
</dbReference>
<feature type="transmembrane region" description="Helical" evidence="1">
    <location>
        <begin position="186"/>
        <end position="202"/>
    </location>
</feature>
<reference evidence="2 3" key="1">
    <citation type="submission" date="2021-06" db="EMBL/GenBank/DDBJ databases">
        <authorList>
            <person name="Lee D.H."/>
        </authorList>
    </citation>
    <scope>NUCLEOTIDE SEQUENCE [LARGE SCALE GENOMIC DNA]</scope>
    <source>
        <strain evidence="2 3">MMS21-HV4-11</strain>
    </source>
</reference>
<evidence type="ECO:0000313" key="3">
    <source>
        <dbReference type="Proteomes" id="UP000727907"/>
    </source>
</evidence>